<dbReference type="AlphaFoldDB" id="A0A9P6T814"/>
<dbReference type="Proteomes" id="UP000886653">
    <property type="component" value="Unassembled WGS sequence"/>
</dbReference>
<keyword evidence="2" id="KW-1185">Reference proteome</keyword>
<dbReference type="EMBL" id="MU167406">
    <property type="protein sequence ID" value="KAG0141023.1"/>
    <property type="molecule type" value="Genomic_DNA"/>
</dbReference>
<evidence type="ECO:0000313" key="1">
    <source>
        <dbReference type="EMBL" id="KAG0141023.1"/>
    </source>
</evidence>
<evidence type="ECO:0000313" key="2">
    <source>
        <dbReference type="Proteomes" id="UP000886653"/>
    </source>
</evidence>
<proteinExistence type="predicted"/>
<gene>
    <name evidence="1" type="ORF">CROQUDRAFT_136374</name>
</gene>
<accession>A0A9P6T814</accession>
<name>A0A9P6T814_9BASI</name>
<reference evidence="1" key="1">
    <citation type="submission" date="2013-11" db="EMBL/GenBank/DDBJ databases">
        <title>Genome sequence of the fusiform rust pathogen reveals effectors for host alternation and coevolution with pine.</title>
        <authorList>
            <consortium name="DOE Joint Genome Institute"/>
            <person name="Smith K."/>
            <person name="Pendleton A."/>
            <person name="Kubisiak T."/>
            <person name="Anderson C."/>
            <person name="Salamov A."/>
            <person name="Aerts A."/>
            <person name="Riley R."/>
            <person name="Clum A."/>
            <person name="Lindquist E."/>
            <person name="Ence D."/>
            <person name="Campbell M."/>
            <person name="Kronenberg Z."/>
            <person name="Feau N."/>
            <person name="Dhillon B."/>
            <person name="Hamelin R."/>
            <person name="Burleigh J."/>
            <person name="Smith J."/>
            <person name="Yandell M."/>
            <person name="Nelson C."/>
            <person name="Grigoriev I."/>
            <person name="Davis J."/>
        </authorList>
    </citation>
    <scope>NUCLEOTIDE SEQUENCE</scope>
    <source>
        <strain evidence="1">G11</strain>
    </source>
</reference>
<organism evidence="1 2">
    <name type="scientific">Cronartium quercuum f. sp. fusiforme G11</name>
    <dbReference type="NCBI Taxonomy" id="708437"/>
    <lineage>
        <taxon>Eukaryota</taxon>
        <taxon>Fungi</taxon>
        <taxon>Dikarya</taxon>
        <taxon>Basidiomycota</taxon>
        <taxon>Pucciniomycotina</taxon>
        <taxon>Pucciniomycetes</taxon>
        <taxon>Pucciniales</taxon>
        <taxon>Coleosporiaceae</taxon>
        <taxon>Cronartium</taxon>
    </lineage>
</organism>
<sequence>MYLEAQKSLIMISHTIEISRMVTAPAFVGVLHSLNQNQEATSGLEDLLLHGGEFLQEYFSQWKHLKMKEGDLTGILQLSKGTASSADVSGILHSSGMIQCFIQPFDQTSALALKVMLLDEEKSKEMYTNSL</sequence>
<protein>
    <submittedName>
        <fullName evidence="1">Uncharacterized protein</fullName>
    </submittedName>
</protein>
<comment type="caution">
    <text evidence="1">The sequence shown here is derived from an EMBL/GenBank/DDBJ whole genome shotgun (WGS) entry which is preliminary data.</text>
</comment>